<evidence type="ECO:0000256" key="2">
    <source>
        <dbReference type="ARBA" id="ARBA00022977"/>
    </source>
</evidence>
<gene>
    <name evidence="4" type="ORF">EV666_109131</name>
</gene>
<dbReference type="Gene3D" id="3.20.20.70">
    <property type="entry name" value="Aldolase class I"/>
    <property type="match status" value="1"/>
</dbReference>
<evidence type="ECO:0000313" key="5">
    <source>
        <dbReference type="Proteomes" id="UP000294881"/>
    </source>
</evidence>
<dbReference type="GO" id="GO:0004789">
    <property type="term" value="F:thiamine-phosphate diphosphorylase activity"/>
    <property type="evidence" value="ECO:0007669"/>
    <property type="project" value="TreeGrafter"/>
</dbReference>
<evidence type="ECO:0000256" key="1">
    <source>
        <dbReference type="ARBA" id="ARBA00004948"/>
    </source>
</evidence>
<name>A0A4R2GR44_9HYPH</name>
<dbReference type="Proteomes" id="UP000294881">
    <property type="component" value="Unassembled WGS sequence"/>
</dbReference>
<accession>A0A4R2GR44</accession>
<dbReference type="Pfam" id="PF02581">
    <property type="entry name" value="TMP-TENI"/>
    <property type="match status" value="1"/>
</dbReference>
<dbReference type="PANTHER" id="PTHR20857">
    <property type="entry name" value="THIAMINE-PHOSPHATE PYROPHOSPHORYLASE"/>
    <property type="match status" value="1"/>
</dbReference>
<reference evidence="4 5" key="1">
    <citation type="submission" date="2019-03" db="EMBL/GenBank/DDBJ databases">
        <title>Genomic Encyclopedia of Type Strains, Phase IV (KMG-IV): sequencing the most valuable type-strain genomes for metagenomic binning, comparative biology and taxonomic classification.</title>
        <authorList>
            <person name="Goeker M."/>
        </authorList>
    </citation>
    <scope>NUCLEOTIDE SEQUENCE [LARGE SCALE GENOMIC DNA]</scope>
    <source>
        <strain evidence="4 5">DSM 22958</strain>
    </source>
</reference>
<evidence type="ECO:0000313" key="4">
    <source>
        <dbReference type="EMBL" id="TCO12483.1"/>
    </source>
</evidence>
<dbReference type="GO" id="GO:0009228">
    <property type="term" value="P:thiamine biosynthetic process"/>
    <property type="evidence" value="ECO:0007669"/>
    <property type="project" value="UniProtKB-KW"/>
</dbReference>
<evidence type="ECO:0000259" key="3">
    <source>
        <dbReference type="Pfam" id="PF02581"/>
    </source>
</evidence>
<comment type="pathway">
    <text evidence="1">Cofactor biosynthesis; thiamine diphosphate biosynthesis.</text>
</comment>
<feature type="domain" description="Thiamine phosphate synthase/TenI" evidence="3">
    <location>
        <begin position="7"/>
        <end position="180"/>
    </location>
</feature>
<dbReference type="PANTHER" id="PTHR20857:SF15">
    <property type="entry name" value="THIAMINE-PHOSPHATE SYNTHASE"/>
    <property type="match status" value="1"/>
</dbReference>
<keyword evidence="2" id="KW-0784">Thiamine biosynthesis</keyword>
<comment type="caution">
    <text evidence="4">The sequence shown here is derived from an EMBL/GenBank/DDBJ whole genome shotgun (WGS) entry which is preliminary data.</text>
</comment>
<dbReference type="GO" id="GO:0005737">
    <property type="term" value="C:cytoplasm"/>
    <property type="evidence" value="ECO:0007669"/>
    <property type="project" value="TreeGrafter"/>
</dbReference>
<dbReference type="SUPFAM" id="SSF51391">
    <property type="entry name" value="Thiamin phosphate synthase"/>
    <property type="match status" value="1"/>
</dbReference>
<proteinExistence type="predicted"/>
<dbReference type="OrthoDB" id="7159061at2"/>
<dbReference type="CDD" id="cd00564">
    <property type="entry name" value="TMP_TenI"/>
    <property type="match status" value="1"/>
</dbReference>
<dbReference type="InterPro" id="IPR022998">
    <property type="entry name" value="ThiamineP_synth_TenI"/>
</dbReference>
<organism evidence="4 5">
    <name type="scientific">Camelimonas lactis</name>
    <dbReference type="NCBI Taxonomy" id="659006"/>
    <lineage>
        <taxon>Bacteria</taxon>
        <taxon>Pseudomonadati</taxon>
        <taxon>Pseudomonadota</taxon>
        <taxon>Alphaproteobacteria</taxon>
        <taxon>Hyphomicrobiales</taxon>
        <taxon>Chelatococcaceae</taxon>
        <taxon>Camelimonas</taxon>
    </lineage>
</organism>
<dbReference type="EMBL" id="SLWL01000009">
    <property type="protein sequence ID" value="TCO12483.1"/>
    <property type="molecule type" value="Genomic_DNA"/>
</dbReference>
<dbReference type="RefSeq" id="WP_132007717.1">
    <property type="nucleotide sequence ID" value="NZ_JBHUNN010000002.1"/>
</dbReference>
<protein>
    <submittedName>
        <fullName evidence="4">Thiamine-phosphate pyrophosphorylase</fullName>
    </submittedName>
</protein>
<dbReference type="InterPro" id="IPR036206">
    <property type="entry name" value="ThiamineP_synth_sf"/>
</dbReference>
<dbReference type="AlphaFoldDB" id="A0A4R2GR44"/>
<dbReference type="InterPro" id="IPR013785">
    <property type="entry name" value="Aldolase_TIM"/>
</dbReference>
<keyword evidence="5" id="KW-1185">Reference proteome</keyword>
<sequence length="208" mass="21237">MTDTARLYLVTPVVSDAATFAPALEAACGAGEVAALLLRLAPADDRAQINRIKQLAPLAQQHGAAVLVDAAPQAAVRGGADGVHLTAPDQETLEQALETLQPDRVVGVSVAGAELRHDAMVAGEANVDYLMFGGPHQDDAATLEQAGWWAGVFATPCVACASSMDQVGPLAATGAEFVALGPWAFDGDVAATVRQALQILASTEVATA</sequence>